<reference evidence="1 2" key="1">
    <citation type="journal article" date="2013" name="Nat. Commun.">
        <title>Genome analysis reveals insights into physiology and longevity of the Brandt's bat Myotis brandtii.</title>
        <authorList>
            <person name="Seim I."/>
            <person name="Fang X."/>
            <person name="Xiong Z."/>
            <person name="Lobanov A.V."/>
            <person name="Huang Z."/>
            <person name="Ma S."/>
            <person name="Feng Y."/>
            <person name="Turanov A.A."/>
            <person name="Zhu Y."/>
            <person name="Lenz T.L."/>
            <person name="Gerashchenko M.V."/>
            <person name="Fan D."/>
            <person name="Hee Yim S."/>
            <person name="Yao X."/>
            <person name="Jordan D."/>
            <person name="Xiong Y."/>
            <person name="Ma Y."/>
            <person name="Lyapunov A.N."/>
            <person name="Chen G."/>
            <person name="Kulakova O.I."/>
            <person name="Sun Y."/>
            <person name="Lee S.G."/>
            <person name="Bronson R.T."/>
            <person name="Moskalev A.A."/>
            <person name="Sunyaev S.R."/>
            <person name="Zhang G."/>
            <person name="Krogh A."/>
            <person name="Wang J."/>
            <person name="Gladyshev V.N."/>
        </authorList>
    </citation>
    <scope>NUCLEOTIDE SEQUENCE [LARGE SCALE GENOMIC DNA]</scope>
</reference>
<evidence type="ECO:0000313" key="1">
    <source>
        <dbReference type="EMBL" id="EPQ04114.1"/>
    </source>
</evidence>
<dbReference type="Proteomes" id="UP000052978">
    <property type="component" value="Unassembled WGS sequence"/>
</dbReference>
<gene>
    <name evidence="1" type="ORF">D623_10005671</name>
</gene>
<proteinExistence type="predicted"/>
<dbReference type="EMBL" id="KE161478">
    <property type="protein sequence ID" value="EPQ04114.1"/>
    <property type="molecule type" value="Genomic_DNA"/>
</dbReference>
<evidence type="ECO:0000313" key="2">
    <source>
        <dbReference type="Proteomes" id="UP000052978"/>
    </source>
</evidence>
<accession>S7MI99</accession>
<organism evidence="1 2">
    <name type="scientific">Myotis brandtii</name>
    <name type="common">Brandt's bat</name>
    <dbReference type="NCBI Taxonomy" id="109478"/>
    <lineage>
        <taxon>Eukaryota</taxon>
        <taxon>Metazoa</taxon>
        <taxon>Chordata</taxon>
        <taxon>Craniata</taxon>
        <taxon>Vertebrata</taxon>
        <taxon>Euteleostomi</taxon>
        <taxon>Mammalia</taxon>
        <taxon>Eutheria</taxon>
        <taxon>Laurasiatheria</taxon>
        <taxon>Chiroptera</taxon>
        <taxon>Yangochiroptera</taxon>
        <taxon>Vespertilionidae</taxon>
        <taxon>Myotis</taxon>
    </lineage>
</organism>
<keyword evidence="2" id="KW-1185">Reference proteome</keyword>
<dbReference type="AlphaFoldDB" id="S7MI99"/>
<protein>
    <submittedName>
        <fullName evidence="1">Uncharacterized protein</fullName>
    </submittedName>
</protein>
<name>S7MI99_MYOBR</name>
<sequence>MEREALLPIQVEQRQERDNHQDGHAHIHSSLSSRTHQLFLFPKTFASQVGRTLHSPFSEYVALGLSEITTWQTEDRKYGLGVLRRVF</sequence>